<dbReference type="SUPFAM" id="SSF82171">
    <property type="entry name" value="DPP6 N-terminal domain-like"/>
    <property type="match status" value="1"/>
</dbReference>
<accession>A0A8S2ULE2</accession>
<organism evidence="1 2">
    <name type="scientific">Rotaria magnacalcarata</name>
    <dbReference type="NCBI Taxonomy" id="392030"/>
    <lineage>
        <taxon>Eukaryota</taxon>
        <taxon>Metazoa</taxon>
        <taxon>Spiralia</taxon>
        <taxon>Gnathifera</taxon>
        <taxon>Rotifera</taxon>
        <taxon>Eurotatoria</taxon>
        <taxon>Bdelloidea</taxon>
        <taxon>Philodinida</taxon>
        <taxon>Philodinidae</taxon>
        <taxon>Rotaria</taxon>
    </lineage>
</organism>
<name>A0A8S2ULE2_9BILA</name>
<feature type="non-terminal residue" evidence="1">
    <location>
        <position position="102"/>
    </location>
</feature>
<dbReference type="AlphaFoldDB" id="A0A8S2ULE2"/>
<protein>
    <recommendedName>
        <fullName evidence="3">Dipeptidylpeptidase IV N-terminal domain-containing protein</fullName>
    </recommendedName>
</protein>
<sequence>KFSPTGRHLLIQTRCPSWNTSSYVNTLWLYDIKNQTKKLIALNLSASSKPQWSPSGDYIALILKTDNSENKTNDKQTEQHIYLYSLISDELFSIQIGKDILS</sequence>
<evidence type="ECO:0000313" key="2">
    <source>
        <dbReference type="Proteomes" id="UP000681720"/>
    </source>
</evidence>
<gene>
    <name evidence="1" type="ORF">GIL414_LOCUS27486</name>
</gene>
<feature type="non-terminal residue" evidence="1">
    <location>
        <position position="1"/>
    </location>
</feature>
<dbReference type="Gene3D" id="2.120.10.30">
    <property type="entry name" value="TolB, C-terminal domain"/>
    <property type="match status" value="1"/>
</dbReference>
<reference evidence="1" key="1">
    <citation type="submission" date="2021-02" db="EMBL/GenBank/DDBJ databases">
        <authorList>
            <person name="Nowell W R."/>
        </authorList>
    </citation>
    <scope>NUCLEOTIDE SEQUENCE</scope>
</reference>
<dbReference type="InterPro" id="IPR011042">
    <property type="entry name" value="6-blade_b-propeller_TolB-like"/>
</dbReference>
<evidence type="ECO:0008006" key="3">
    <source>
        <dbReference type="Google" id="ProtNLM"/>
    </source>
</evidence>
<comment type="caution">
    <text evidence="1">The sequence shown here is derived from an EMBL/GenBank/DDBJ whole genome shotgun (WGS) entry which is preliminary data.</text>
</comment>
<dbReference type="EMBL" id="CAJOBJ010043741">
    <property type="protein sequence ID" value="CAF4339324.1"/>
    <property type="molecule type" value="Genomic_DNA"/>
</dbReference>
<proteinExistence type="predicted"/>
<dbReference type="Proteomes" id="UP000681720">
    <property type="component" value="Unassembled WGS sequence"/>
</dbReference>
<evidence type="ECO:0000313" key="1">
    <source>
        <dbReference type="EMBL" id="CAF4339324.1"/>
    </source>
</evidence>